<reference evidence="10 11" key="1">
    <citation type="submission" date="2016-05" db="EMBL/GenBank/DDBJ databases">
        <title>Comparative genomics of biotechnologically important yeasts.</title>
        <authorList>
            <consortium name="DOE Joint Genome Institute"/>
            <person name="Riley R."/>
            <person name="Haridas S."/>
            <person name="Wolfe K.H."/>
            <person name="Lopes M.R."/>
            <person name="Hittinger C.T."/>
            <person name="Goker M."/>
            <person name="Salamov A."/>
            <person name="Wisecaver J."/>
            <person name="Long T.M."/>
            <person name="Aerts A.L."/>
            <person name="Barry K."/>
            <person name="Choi C."/>
            <person name="Clum A."/>
            <person name="Coughlan A.Y."/>
            <person name="Deshpande S."/>
            <person name="Douglass A.P."/>
            <person name="Hanson S.J."/>
            <person name="Klenk H.-P."/>
            <person name="LaButti K."/>
            <person name="Lapidus A."/>
            <person name="Lindquist E."/>
            <person name="Lipzen A."/>
            <person name="Meier-kolthoff J.P."/>
            <person name="Ohm R.A."/>
            <person name="Otillar R.P."/>
            <person name="Pangilinan J."/>
            <person name="Peng Y."/>
            <person name="Rokas A."/>
            <person name="Rosa C.A."/>
            <person name="Scheuner C."/>
            <person name="Sibirny A.A."/>
            <person name="Slot J.C."/>
            <person name="Stielow J.B."/>
            <person name="Sun H."/>
            <person name="Kurtzman C.P."/>
            <person name="Blackwell M."/>
            <person name="Grigoriev I.V."/>
            <person name="Jeffries T.W."/>
        </authorList>
    </citation>
    <scope>NUCLEOTIDE SEQUENCE [LARGE SCALE GENOMIC DNA]</scope>
    <source>
        <strain evidence="10 11">NRRL YB-4993</strain>
    </source>
</reference>
<evidence type="ECO:0000256" key="1">
    <source>
        <dbReference type="ARBA" id="ARBA00005109"/>
    </source>
</evidence>
<feature type="domain" description="6-phosphogluconate dehydrogenase NADP-binding" evidence="8">
    <location>
        <begin position="30"/>
        <end position="213"/>
    </location>
</feature>
<dbReference type="SUPFAM" id="SSF48179">
    <property type="entry name" value="6-phosphogluconate dehydrogenase C-terminal domain-like"/>
    <property type="match status" value="1"/>
</dbReference>
<dbReference type="Gene3D" id="1.10.1040.10">
    <property type="entry name" value="N-(1-d-carboxylethyl)-l-norvaline Dehydrogenase, domain 2"/>
    <property type="match status" value="1"/>
</dbReference>
<dbReference type="PANTHER" id="PTHR22981">
    <property type="entry name" value="3-HYDROXYISOBUTYRATE DEHYDROGENASE-RELATED"/>
    <property type="match status" value="1"/>
</dbReference>
<dbReference type="EC" id="1.1.1.31" evidence="3"/>
<dbReference type="GO" id="GO:0008442">
    <property type="term" value="F:3-hydroxyisobutyrate dehydrogenase activity"/>
    <property type="evidence" value="ECO:0007669"/>
    <property type="project" value="UniProtKB-EC"/>
</dbReference>
<dbReference type="Pfam" id="PF14833">
    <property type="entry name" value="NAD_binding_11"/>
    <property type="match status" value="1"/>
</dbReference>
<dbReference type="InterPro" id="IPR008927">
    <property type="entry name" value="6-PGluconate_DH-like_C_sf"/>
</dbReference>
<evidence type="ECO:0000256" key="2">
    <source>
        <dbReference type="ARBA" id="ARBA00006013"/>
    </source>
</evidence>
<dbReference type="AlphaFoldDB" id="A0A1A0H8Y5"/>
<protein>
    <recommendedName>
        <fullName evidence="3">3-hydroxyisobutyrate dehydrogenase</fullName>
        <ecNumber evidence="3">1.1.1.31</ecNumber>
    </recommendedName>
</protein>
<proteinExistence type="inferred from homology"/>
<comment type="catalytic activity">
    <reaction evidence="7">
        <text>3-hydroxy-2-methylpropanoate + NAD(+) = 2-methyl-3-oxopropanoate + NADH + H(+)</text>
        <dbReference type="Rhea" id="RHEA:17681"/>
        <dbReference type="ChEBI" id="CHEBI:11805"/>
        <dbReference type="ChEBI" id="CHEBI:15378"/>
        <dbReference type="ChEBI" id="CHEBI:57540"/>
        <dbReference type="ChEBI" id="CHEBI:57700"/>
        <dbReference type="ChEBI" id="CHEBI:57945"/>
        <dbReference type="EC" id="1.1.1.31"/>
    </reaction>
</comment>
<dbReference type="GO" id="GO:0050661">
    <property type="term" value="F:NADP binding"/>
    <property type="evidence" value="ECO:0007669"/>
    <property type="project" value="InterPro"/>
</dbReference>
<evidence type="ECO:0000313" key="10">
    <source>
        <dbReference type="EMBL" id="OBA20471.1"/>
    </source>
</evidence>
<evidence type="ECO:0000256" key="7">
    <source>
        <dbReference type="ARBA" id="ARBA00049197"/>
    </source>
</evidence>
<keyword evidence="11" id="KW-1185">Reference proteome</keyword>
<evidence type="ECO:0000256" key="4">
    <source>
        <dbReference type="ARBA" id="ARBA00022456"/>
    </source>
</evidence>
<evidence type="ECO:0000259" key="9">
    <source>
        <dbReference type="Pfam" id="PF14833"/>
    </source>
</evidence>
<name>A0A1A0H8Y5_9ASCO</name>
<dbReference type="OrthoDB" id="21615at2759"/>
<comment type="pathway">
    <text evidence="1">Amino-acid degradation; L-valine degradation.</text>
</comment>
<dbReference type="RefSeq" id="XP_018710993.1">
    <property type="nucleotide sequence ID" value="XM_018856054.1"/>
</dbReference>
<dbReference type="PROSITE" id="PS00895">
    <property type="entry name" value="3_HYDROXYISOBUT_DH"/>
    <property type="match status" value="1"/>
</dbReference>
<keyword evidence="6" id="KW-0520">NAD</keyword>
<dbReference type="PANTHER" id="PTHR22981:SF7">
    <property type="entry name" value="3-HYDROXYISOBUTYRATE DEHYDROGENASE, MITOCHONDRIAL"/>
    <property type="match status" value="1"/>
</dbReference>
<dbReference type="Pfam" id="PF03446">
    <property type="entry name" value="NAD_binding_2"/>
    <property type="match status" value="1"/>
</dbReference>
<dbReference type="GO" id="GO:0005739">
    <property type="term" value="C:mitochondrion"/>
    <property type="evidence" value="ECO:0007669"/>
    <property type="project" value="TreeGrafter"/>
</dbReference>
<evidence type="ECO:0000256" key="3">
    <source>
        <dbReference type="ARBA" id="ARBA00012991"/>
    </source>
</evidence>
<dbReference type="InterPro" id="IPR002204">
    <property type="entry name" value="3-OH-isobutyrate_DH-rel_CS"/>
</dbReference>
<comment type="similarity">
    <text evidence="2">Belongs to the HIBADH-related family. 3-hydroxyisobutyrate dehydrogenase subfamily.</text>
</comment>
<comment type="caution">
    <text evidence="10">The sequence shown here is derived from an EMBL/GenBank/DDBJ whole genome shotgun (WGS) entry which is preliminary data.</text>
</comment>
<dbReference type="InterPro" id="IPR006115">
    <property type="entry name" value="6PGDH_NADP-bd"/>
</dbReference>
<dbReference type="GO" id="GO:0006574">
    <property type="term" value="P:L-valine catabolic process"/>
    <property type="evidence" value="ECO:0007669"/>
    <property type="project" value="TreeGrafter"/>
</dbReference>
<dbReference type="EMBL" id="LXTC01000004">
    <property type="protein sequence ID" value="OBA20471.1"/>
    <property type="molecule type" value="Genomic_DNA"/>
</dbReference>
<dbReference type="InterPro" id="IPR029154">
    <property type="entry name" value="HIBADH-like_NADP-bd"/>
</dbReference>
<keyword evidence="5" id="KW-0560">Oxidoreductase</keyword>
<dbReference type="InterPro" id="IPR013328">
    <property type="entry name" value="6PGD_dom2"/>
</dbReference>
<keyword evidence="4" id="KW-0101">Branched-chain amino acid catabolism</keyword>
<evidence type="ECO:0000259" key="8">
    <source>
        <dbReference type="Pfam" id="PF03446"/>
    </source>
</evidence>
<feature type="domain" description="3-hydroxyisobutyrate dehydrogenase-like NAD-binding" evidence="9">
    <location>
        <begin position="218"/>
        <end position="342"/>
    </location>
</feature>
<evidence type="ECO:0000313" key="11">
    <source>
        <dbReference type="Proteomes" id="UP000092555"/>
    </source>
</evidence>
<dbReference type="GO" id="GO:0051287">
    <property type="term" value="F:NAD binding"/>
    <property type="evidence" value="ECO:0007669"/>
    <property type="project" value="InterPro"/>
</dbReference>
<organism evidence="10 11">
    <name type="scientific">Metschnikowia bicuspidata var. bicuspidata NRRL YB-4993</name>
    <dbReference type="NCBI Taxonomy" id="869754"/>
    <lineage>
        <taxon>Eukaryota</taxon>
        <taxon>Fungi</taxon>
        <taxon>Dikarya</taxon>
        <taxon>Ascomycota</taxon>
        <taxon>Saccharomycotina</taxon>
        <taxon>Pichiomycetes</taxon>
        <taxon>Metschnikowiaceae</taxon>
        <taxon>Metschnikowia</taxon>
    </lineage>
</organism>
<accession>A0A1A0H8Y5</accession>
<dbReference type="STRING" id="869754.A0A1A0H8Y5"/>
<evidence type="ECO:0000256" key="6">
    <source>
        <dbReference type="ARBA" id="ARBA00023027"/>
    </source>
</evidence>
<dbReference type="SUPFAM" id="SSF51735">
    <property type="entry name" value="NAD(P)-binding Rossmann-fold domains"/>
    <property type="match status" value="1"/>
</dbReference>
<dbReference type="GeneID" id="30029030"/>
<dbReference type="Gene3D" id="3.40.50.720">
    <property type="entry name" value="NAD(P)-binding Rossmann-like Domain"/>
    <property type="match status" value="1"/>
</dbReference>
<dbReference type="Proteomes" id="UP000092555">
    <property type="component" value="Unassembled WGS sequence"/>
</dbReference>
<evidence type="ECO:0000256" key="5">
    <source>
        <dbReference type="ARBA" id="ARBA00023002"/>
    </source>
</evidence>
<gene>
    <name evidence="10" type="ORF">METBIDRAFT_32478</name>
</gene>
<dbReference type="InterPro" id="IPR036291">
    <property type="entry name" value="NAD(P)-bd_dom_sf"/>
</dbReference>
<sequence length="370" mass="40572">MLRAYTLCNSWVPSAARRHFSHGGPNLAQYGFIGLGQMGQYMAKHIYNALEPLDRLYVHDVVPEATSAFVKNVTQENPANKRLLRPLSSTADFVTSVEEQLDFLITMVPEGRHVKHVAEEFVQAHRQNPALSGSKKTAVLDSSTIDIQTSVEVHEYLTKQLPGFDFIDTPVSGGVAGARKATLSFMLSRTAHEDVSPALRKLLNMMGKNIFPCGPNHGSGLAAKLSNNYLLAVTNLAVADSFQLAKAFDLNLQEYAKLVAVSTGKSWASVDNCPIPDVYPKEASMPADVGYKGGFITKLTKKDLVLATGCAESAGRSLFLGDISKKWYLKACEREDLANRDLGVLYEWLGQLEEKDGRIVDSKTSEKFSI</sequence>